<dbReference type="Proteomes" id="UP000246635">
    <property type="component" value="Unassembled WGS sequence"/>
</dbReference>
<comment type="caution">
    <text evidence="1">The sequence shown here is derived from an EMBL/GenBank/DDBJ whole genome shotgun (WGS) entry which is preliminary data.</text>
</comment>
<protein>
    <submittedName>
        <fullName evidence="1">Uncharacterized protein</fullName>
    </submittedName>
</protein>
<dbReference type="RefSeq" id="WP_245946871.1">
    <property type="nucleotide sequence ID" value="NZ_CP054612.1"/>
</dbReference>
<keyword evidence="2" id="KW-1185">Reference proteome</keyword>
<name>A0A2V2YLX4_9BACL</name>
<proteinExistence type="predicted"/>
<organism evidence="1 2">
    <name type="scientific">Paenibacillus cellulosilyticus</name>
    <dbReference type="NCBI Taxonomy" id="375489"/>
    <lineage>
        <taxon>Bacteria</taxon>
        <taxon>Bacillati</taxon>
        <taxon>Bacillota</taxon>
        <taxon>Bacilli</taxon>
        <taxon>Bacillales</taxon>
        <taxon>Paenibacillaceae</taxon>
        <taxon>Paenibacillus</taxon>
    </lineage>
</organism>
<gene>
    <name evidence="1" type="ORF">DFQ01_12936</name>
</gene>
<dbReference type="EMBL" id="QGTQ01000029">
    <property type="protein sequence ID" value="PWV95201.1"/>
    <property type="molecule type" value="Genomic_DNA"/>
</dbReference>
<accession>A0A2V2YLX4</accession>
<reference evidence="1 2" key="1">
    <citation type="submission" date="2018-05" db="EMBL/GenBank/DDBJ databases">
        <title>Genomic Encyclopedia of Type Strains, Phase III (KMG-III): the genomes of soil and plant-associated and newly described type strains.</title>
        <authorList>
            <person name="Whitman W."/>
        </authorList>
    </citation>
    <scope>NUCLEOTIDE SEQUENCE [LARGE SCALE GENOMIC DNA]</scope>
    <source>
        <strain evidence="1 2">CECT 5696</strain>
    </source>
</reference>
<dbReference type="AlphaFoldDB" id="A0A2V2YLX4"/>
<evidence type="ECO:0000313" key="2">
    <source>
        <dbReference type="Proteomes" id="UP000246635"/>
    </source>
</evidence>
<evidence type="ECO:0000313" key="1">
    <source>
        <dbReference type="EMBL" id="PWV95201.1"/>
    </source>
</evidence>
<sequence length="121" mass="14144">MSEYPHVYDVKMDLYQDWLNTVQEVFRGSGSPLPEDLTDEEVSIAYFLQTAPSEEAAEQLAASNEKRLRTIQQTILDRIDDVIAPDIHKRTGYEGTQYHFQWVYQQGEHIVENHSQYRIPL</sequence>